<dbReference type="InterPro" id="IPR004860">
    <property type="entry name" value="LAGLIDADG_dom"/>
</dbReference>
<dbReference type="Pfam" id="PF03161">
    <property type="entry name" value="LAGLIDADG_2"/>
    <property type="match status" value="1"/>
</dbReference>
<dbReference type="EMBL" id="MGJC01000006">
    <property type="protein sequence ID" value="OGN00372.1"/>
    <property type="molecule type" value="Genomic_DNA"/>
</dbReference>
<dbReference type="Proteomes" id="UP000177503">
    <property type="component" value="Unassembled WGS sequence"/>
</dbReference>
<feature type="domain" description="Homing endonuclease LAGLIDADG" evidence="1">
    <location>
        <begin position="10"/>
        <end position="171"/>
    </location>
</feature>
<dbReference type="InterPro" id="IPR027434">
    <property type="entry name" value="Homing_endonucl"/>
</dbReference>
<dbReference type="AlphaFoldDB" id="A0A1F8EHP2"/>
<dbReference type="SUPFAM" id="SSF55608">
    <property type="entry name" value="Homing endonucleases"/>
    <property type="match status" value="1"/>
</dbReference>
<name>A0A1F8EHP2_9BACT</name>
<dbReference type="Gene3D" id="3.10.28.10">
    <property type="entry name" value="Homing endonucleases"/>
    <property type="match status" value="2"/>
</dbReference>
<proteinExistence type="predicted"/>
<organism evidence="2 3">
    <name type="scientific">Candidatus Yanofskybacteria bacterium RIFCSPHIGHO2_01_FULL_41_27</name>
    <dbReference type="NCBI Taxonomy" id="1802662"/>
    <lineage>
        <taxon>Bacteria</taxon>
        <taxon>Candidatus Yanofskyibacteriota</taxon>
    </lineage>
</organism>
<dbReference type="GO" id="GO:0004519">
    <property type="term" value="F:endonuclease activity"/>
    <property type="evidence" value="ECO:0007669"/>
    <property type="project" value="InterPro"/>
</dbReference>
<accession>A0A1F8EHP2</accession>
<evidence type="ECO:0000259" key="1">
    <source>
        <dbReference type="Pfam" id="PF03161"/>
    </source>
</evidence>
<gene>
    <name evidence="2" type="ORF">A2736_01505</name>
</gene>
<comment type="caution">
    <text evidence="2">The sequence shown here is derived from an EMBL/GenBank/DDBJ whole genome shotgun (WGS) entry which is preliminary data.</text>
</comment>
<reference evidence="2 3" key="1">
    <citation type="journal article" date="2016" name="Nat. Commun.">
        <title>Thousands of microbial genomes shed light on interconnected biogeochemical processes in an aquifer system.</title>
        <authorList>
            <person name="Anantharaman K."/>
            <person name="Brown C.T."/>
            <person name="Hug L.A."/>
            <person name="Sharon I."/>
            <person name="Castelle C.J."/>
            <person name="Probst A.J."/>
            <person name="Thomas B.C."/>
            <person name="Singh A."/>
            <person name="Wilkins M.J."/>
            <person name="Karaoz U."/>
            <person name="Brodie E.L."/>
            <person name="Williams K.H."/>
            <person name="Hubbard S.S."/>
            <person name="Banfield J.F."/>
        </authorList>
    </citation>
    <scope>NUCLEOTIDE SEQUENCE [LARGE SCALE GENOMIC DNA]</scope>
</reference>
<evidence type="ECO:0000313" key="3">
    <source>
        <dbReference type="Proteomes" id="UP000177503"/>
    </source>
</evidence>
<protein>
    <recommendedName>
        <fullName evidence="1">Homing endonuclease LAGLIDADG domain-containing protein</fullName>
    </recommendedName>
</protein>
<sequence>MGSLTQEQKSLIIGTILGDGYLRIIPRRKNAFLEVNHSIKQKDYVDWKYSVLQSIVKNGPKLRNGNGNRIACRFYTCCSPEITDLFRYFYKDRKKIIPDDLQINPFSLAVWYMDDGSKSGDSIYLNTQQFSIEDQNKLQKLLLNQFNINSNLNKDKEYMRIRIITADAKKFCNIIREFIPQSMQYKLV</sequence>
<evidence type="ECO:0000313" key="2">
    <source>
        <dbReference type="EMBL" id="OGN00372.1"/>
    </source>
</evidence>